<feature type="region of interest" description="Disordered" evidence="1">
    <location>
        <begin position="14"/>
        <end position="55"/>
    </location>
</feature>
<dbReference type="EnsemblMetazoa" id="CJA38286.1">
    <property type="protein sequence ID" value="CJA38286.1"/>
    <property type="gene ID" value="WBGene00214133"/>
</dbReference>
<reference evidence="3" key="1">
    <citation type="submission" date="2010-08" db="EMBL/GenBank/DDBJ databases">
        <authorList>
            <consortium name="Caenorhabditis japonica Sequencing Consortium"/>
            <person name="Wilson R.K."/>
        </authorList>
    </citation>
    <scope>NUCLEOTIDE SEQUENCE [LARGE SCALE GENOMIC DNA]</scope>
    <source>
        <strain evidence="3">DF5081</strain>
    </source>
</reference>
<organism evidence="2 3">
    <name type="scientific">Caenorhabditis japonica</name>
    <dbReference type="NCBI Taxonomy" id="281687"/>
    <lineage>
        <taxon>Eukaryota</taxon>
        <taxon>Metazoa</taxon>
        <taxon>Ecdysozoa</taxon>
        <taxon>Nematoda</taxon>
        <taxon>Chromadorea</taxon>
        <taxon>Rhabditida</taxon>
        <taxon>Rhabditina</taxon>
        <taxon>Rhabditomorpha</taxon>
        <taxon>Rhabditoidea</taxon>
        <taxon>Rhabditidae</taxon>
        <taxon>Peloderinae</taxon>
        <taxon>Caenorhabditis</taxon>
    </lineage>
</organism>
<sequence length="111" mass="12404">VYFKPPHHAKVTPTYELDEIEIESSNRPNVKLRPESRSSDGTKGGPLPHSSSFPATRLPIRTSILRKEHEILTVPLSRTLPVLKSPSSLERPPPSQPNLDEIFPKIACSIF</sequence>
<keyword evidence="3" id="KW-1185">Reference proteome</keyword>
<name>A0A8R1EQC0_CAEJA</name>
<evidence type="ECO:0000256" key="1">
    <source>
        <dbReference type="SAM" id="MobiDB-lite"/>
    </source>
</evidence>
<reference evidence="2" key="2">
    <citation type="submission" date="2022-06" db="UniProtKB">
        <authorList>
            <consortium name="EnsemblMetazoa"/>
        </authorList>
    </citation>
    <scope>IDENTIFICATION</scope>
    <source>
        <strain evidence="2">DF5081</strain>
    </source>
</reference>
<dbReference type="AlphaFoldDB" id="A0A8R1EQC0"/>
<evidence type="ECO:0000313" key="3">
    <source>
        <dbReference type="Proteomes" id="UP000005237"/>
    </source>
</evidence>
<dbReference type="Proteomes" id="UP000005237">
    <property type="component" value="Unassembled WGS sequence"/>
</dbReference>
<protein>
    <submittedName>
        <fullName evidence="2">Uncharacterized protein</fullName>
    </submittedName>
</protein>
<evidence type="ECO:0000313" key="2">
    <source>
        <dbReference type="EnsemblMetazoa" id="CJA38286.1"/>
    </source>
</evidence>
<proteinExistence type="predicted"/>
<accession>A0A8R1EQC0</accession>